<proteinExistence type="predicted"/>
<name>A0A0C1N6S6_9CYAN</name>
<dbReference type="AlphaFoldDB" id="A0A0C1N6S6"/>
<gene>
    <name evidence="1" type="ORF">DA73_0217640</name>
</gene>
<evidence type="ECO:0000313" key="1">
    <source>
        <dbReference type="EMBL" id="KIE10387.1"/>
    </source>
</evidence>
<sequence>MGYFLPKKIDIALKRTLNWNRSAEKMGYFGAGDFDAIEPMTNRLQEIQAVQLEVNAVVLIRIVSDEVKHCCVSVNY</sequence>
<protein>
    <submittedName>
        <fullName evidence="1">Uncharacterized protein</fullName>
    </submittedName>
</protein>
<reference evidence="1" key="1">
    <citation type="journal article" date="2015" name="Genome Announc.">
        <title>Draft Genome Sequence of Tolypothrix boutellei Strain VB521301.</title>
        <authorList>
            <person name="Chandrababunaidu M.M."/>
            <person name="Singh D."/>
            <person name="Sen D."/>
            <person name="Bhan S."/>
            <person name="Das S."/>
            <person name="Gupta A."/>
            <person name="Adhikary S.P."/>
            <person name="Tripathy S."/>
        </authorList>
    </citation>
    <scope>NUCLEOTIDE SEQUENCE</scope>
    <source>
        <strain evidence="1">VB521301</strain>
    </source>
</reference>
<comment type="caution">
    <text evidence="1">The sequence shown here is derived from an EMBL/GenBank/DDBJ whole genome shotgun (WGS) entry which is preliminary data.</text>
</comment>
<organism evidence="1">
    <name type="scientific">Tolypothrix bouteillei VB521301</name>
    <dbReference type="NCBI Taxonomy" id="1479485"/>
    <lineage>
        <taxon>Bacteria</taxon>
        <taxon>Bacillati</taxon>
        <taxon>Cyanobacteriota</taxon>
        <taxon>Cyanophyceae</taxon>
        <taxon>Nostocales</taxon>
        <taxon>Tolypothrichaceae</taxon>
        <taxon>Tolypothrix</taxon>
    </lineage>
</organism>
<accession>A0A0C1N6S6</accession>
<dbReference type="EMBL" id="JHEG02000048">
    <property type="protein sequence ID" value="KIE10387.1"/>
    <property type="molecule type" value="Genomic_DNA"/>
</dbReference>